<gene>
    <name evidence="2" type="ORF">RCL2_000610700</name>
</gene>
<feature type="region of interest" description="Disordered" evidence="1">
    <location>
        <begin position="38"/>
        <end position="72"/>
    </location>
</feature>
<dbReference type="AlphaFoldDB" id="A0A8H3QFD6"/>
<comment type="caution">
    <text evidence="2">The sequence shown here is derived from an EMBL/GenBank/DDBJ whole genome shotgun (WGS) entry which is preliminary data.</text>
</comment>
<proteinExistence type="predicted"/>
<protein>
    <submittedName>
        <fullName evidence="2">Uncharacterized protein</fullName>
    </submittedName>
</protein>
<sequence length="72" mass="8012">MRFLQFASAIGRVIVLMGRWNDQDFDYGTNATMTLGQNTAKESDSWIRPRQRADSPAGSGLSADKNAKAYQQ</sequence>
<dbReference type="OrthoDB" id="2307807at2759"/>
<feature type="compositionally biased region" description="Basic and acidic residues" evidence="1">
    <location>
        <begin position="41"/>
        <end position="53"/>
    </location>
</feature>
<accession>A0A8H3QFD6</accession>
<dbReference type="Proteomes" id="UP000615446">
    <property type="component" value="Unassembled WGS sequence"/>
</dbReference>
<organism evidence="2 3">
    <name type="scientific">Rhizophagus clarus</name>
    <dbReference type="NCBI Taxonomy" id="94130"/>
    <lineage>
        <taxon>Eukaryota</taxon>
        <taxon>Fungi</taxon>
        <taxon>Fungi incertae sedis</taxon>
        <taxon>Mucoromycota</taxon>
        <taxon>Glomeromycotina</taxon>
        <taxon>Glomeromycetes</taxon>
        <taxon>Glomerales</taxon>
        <taxon>Glomeraceae</taxon>
        <taxon>Rhizophagus</taxon>
    </lineage>
</organism>
<evidence type="ECO:0000256" key="1">
    <source>
        <dbReference type="SAM" id="MobiDB-lite"/>
    </source>
</evidence>
<evidence type="ECO:0000313" key="3">
    <source>
        <dbReference type="Proteomes" id="UP000615446"/>
    </source>
</evidence>
<name>A0A8H3QFD6_9GLOM</name>
<evidence type="ECO:0000313" key="2">
    <source>
        <dbReference type="EMBL" id="GES78800.1"/>
    </source>
</evidence>
<reference evidence="2" key="1">
    <citation type="submission" date="2019-10" db="EMBL/GenBank/DDBJ databases">
        <title>Conservation and host-specific expression of non-tandemly repeated heterogenous ribosome RNA gene in arbuscular mycorrhizal fungi.</title>
        <authorList>
            <person name="Maeda T."/>
            <person name="Kobayashi Y."/>
            <person name="Nakagawa T."/>
            <person name="Ezawa T."/>
            <person name="Yamaguchi K."/>
            <person name="Bino T."/>
            <person name="Nishimoto Y."/>
            <person name="Shigenobu S."/>
            <person name="Kawaguchi M."/>
        </authorList>
    </citation>
    <scope>NUCLEOTIDE SEQUENCE</scope>
    <source>
        <strain evidence="2">HR1</strain>
    </source>
</reference>
<dbReference type="EMBL" id="BLAL01000040">
    <property type="protein sequence ID" value="GES78800.1"/>
    <property type="molecule type" value="Genomic_DNA"/>
</dbReference>